<dbReference type="OrthoDB" id="2428204at2759"/>
<dbReference type="AlphaFoldDB" id="A0A183CYN1"/>
<organism evidence="5">
    <name type="scientific">Gongylonema pulchrum</name>
    <dbReference type="NCBI Taxonomy" id="637853"/>
    <lineage>
        <taxon>Eukaryota</taxon>
        <taxon>Metazoa</taxon>
        <taxon>Ecdysozoa</taxon>
        <taxon>Nematoda</taxon>
        <taxon>Chromadorea</taxon>
        <taxon>Rhabditida</taxon>
        <taxon>Spirurina</taxon>
        <taxon>Spiruromorpha</taxon>
        <taxon>Spiruroidea</taxon>
        <taxon>Gongylonematidae</taxon>
        <taxon>Gongylonema</taxon>
    </lineage>
</organism>
<dbReference type="Pfam" id="PF00788">
    <property type="entry name" value="RA"/>
    <property type="match status" value="1"/>
</dbReference>
<dbReference type="InterPro" id="IPR000159">
    <property type="entry name" value="RA_dom"/>
</dbReference>
<reference evidence="5" key="1">
    <citation type="submission" date="2016-06" db="UniProtKB">
        <authorList>
            <consortium name="WormBaseParasite"/>
        </authorList>
    </citation>
    <scope>IDENTIFICATION</scope>
</reference>
<evidence type="ECO:0000256" key="1">
    <source>
        <dbReference type="SAM" id="MobiDB-lite"/>
    </source>
</evidence>
<feature type="domain" description="Ras-associating" evidence="2">
    <location>
        <begin position="264"/>
        <end position="362"/>
    </location>
</feature>
<name>A0A183CYN1_9BILA</name>
<dbReference type="Gene3D" id="3.10.20.90">
    <property type="entry name" value="Phosphatidylinositol 3-kinase Catalytic Subunit, Chain A, domain 1"/>
    <property type="match status" value="1"/>
</dbReference>
<gene>
    <name evidence="3" type="ORF">GPUH_LOCUS1572</name>
</gene>
<evidence type="ECO:0000313" key="4">
    <source>
        <dbReference type="Proteomes" id="UP000271098"/>
    </source>
</evidence>
<dbReference type="InterPro" id="IPR039269">
    <property type="entry name" value="ANKFN1"/>
</dbReference>
<dbReference type="Proteomes" id="UP000271098">
    <property type="component" value="Unassembled WGS sequence"/>
</dbReference>
<dbReference type="GO" id="GO:0061172">
    <property type="term" value="P:regulation of establishment of bipolar cell polarity"/>
    <property type="evidence" value="ECO:0007669"/>
    <property type="project" value="TreeGrafter"/>
</dbReference>
<dbReference type="PANTHER" id="PTHR21437:SF1">
    <property type="entry name" value="WIDE AWAKE"/>
    <property type="match status" value="1"/>
</dbReference>
<dbReference type="EMBL" id="UYRT01001951">
    <property type="protein sequence ID" value="VDK30402.1"/>
    <property type="molecule type" value="Genomic_DNA"/>
</dbReference>
<protein>
    <submittedName>
        <fullName evidence="5">Ras-associating domain-containing protein</fullName>
    </submittedName>
</protein>
<dbReference type="SMART" id="SM00314">
    <property type="entry name" value="RA"/>
    <property type="match status" value="1"/>
</dbReference>
<dbReference type="GO" id="GO:0000132">
    <property type="term" value="P:establishment of mitotic spindle orientation"/>
    <property type="evidence" value="ECO:0007669"/>
    <property type="project" value="TreeGrafter"/>
</dbReference>
<accession>A0A183CYN1</accession>
<keyword evidence="4" id="KW-1185">Reference proteome</keyword>
<evidence type="ECO:0000259" key="2">
    <source>
        <dbReference type="PROSITE" id="PS50200"/>
    </source>
</evidence>
<sequence length="375" mass="41831">ENPHITKEEWEWLRSVDINTCSPPTPVQFVFHAALVGAASRLLHDLDIDTDLIPSQRLYRLQVFQLQFDVSFIILLPKIEDVCSAPSYSPLKSLPVQQGCLILPLQVFETIHFCAYSPEFISTYCRLSLFIEHFSTFIQYEQRNSLLERDIRVYGDILAKLSEFQQRLENIWKSVRWIGNVASTARDKQAKCAVPLGRLFAITNGLDDNGYHSDQGTRSGSTSSGSTLHLDVSDLRPRSASSIGDSPSEPWLDECFQPRKAHVSTGVIKVYAAYQCGLTSGTSVRLQVASTTTAREVVALVVEQLAKAAAECGKIVGSIDPDDFCLAAVVGSRERRLRDDFPPMKLQNPWAEGRLFVRRRDSVLAALQKGNEAVV</sequence>
<evidence type="ECO:0000313" key="5">
    <source>
        <dbReference type="WBParaSite" id="GPUH_0000157601-mRNA-1"/>
    </source>
</evidence>
<proteinExistence type="predicted"/>
<feature type="compositionally biased region" description="Low complexity" evidence="1">
    <location>
        <begin position="216"/>
        <end position="227"/>
    </location>
</feature>
<dbReference type="PROSITE" id="PS50200">
    <property type="entry name" value="RA"/>
    <property type="match status" value="1"/>
</dbReference>
<dbReference type="CDD" id="cd17117">
    <property type="entry name" value="RA_ANKFN1_like"/>
    <property type="match status" value="1"/>
</dbReference>
<reference evidence="3 4" key="2">
    <citation type="submission" date="2018-11" db="EMBL/GenBank/DDBJ databases">
        <authorList>
            <consortium name="Pathogen Informatics"/>
        </authorList>
    </citation>
    <scope>NUCLEOTIDE SEQUENCE [LARGE SCALE GENOMIC DNA]</scope>
</reference>
<dbReference type="WBParaSite" id="GPUH_0000157601-mRNA-1">
    <property type="protein sequence ID" value="GPUH_0000157601-mRNA-1"/>
    <property type="gene ID" value="GPUH_0000157601"/>
</dbReference>
<dbReference type="GO" id="GO:0005819">
    <property type="term" value="C:spindle"/>
    <property type="evidence" value="ECO:0007669"/>
    <property type="project" value="TreeGrafter"/>
</dbReference>
<dbReference type="GO" id="GO:0007165">
    <property type="term" value="P:signal transduction"/>
    <property type="evidence" value="ECO:0007669"/>
    <property type="project" value="InterPro"/>
</dbReference>
<evidence type="ECO:0000313" key="3">
    <source>
        <dbReference type="EMBL" id="VDK30402.1"/>
    </source>
</evidence>
<dbReference type="PANTHER" id="PTHR21437">
    <property type="entry name" value="WIDE AWAKE"/>
    <property type="match status" value="1"/>
</dbReference>
<feature type="region of interest" description="Disordered" evidence="1">
    <location>
        <begin position="211"/>
        <end position="230"/>
    </location>
</feature>